<dbReference type="PANTHER" id="PTHR42760">
    <property type="entry name" value="SHORT-CHAIN DEHYDROGENASES/REDUCTASES FAMILY MEMBER"/>
    <property type="match status" value="1"/>
</dbReference>
<dbReference type="Proteomes" id="UP000277279">
    <property type="component" value="Unassembled WGS sequence"/>
</dbReference>
<dbReference type="PRINTS" id="PR00080">
    <property type="entry name" value="SDRFAMILY"/>
</dbReference>
<dbReference type="EC" id="1.1.1.47" evidence="3"/>
<dbReference type="Pfam" id="PF13561">
    <property type="entry name" value="adh_short_C2"/>
    <property type="match status" value="1"/>
</dbReference>
<evidence type="ECO:0000256" key="1">
    <source>
        <dbReference type="ARBA" id="ARBA00006484"/>
    </source>
</evidence>
<name>A0A427MWM7_9HYPH</name>
<reference evidence="3 4" key="1">
    <citation type="submission" date="2018-11" db="EMBL/GenBank/DDBJ databases">
        <authorList>
            <person name="Huo Y."/>
        </authorList>
    </citation>
    <scope>NUCLEOTIDE SEQUENCE [LARGE SCALE GENOMIC DNA]</scope>
    <source>
        <strain evidence="3 4">DSM 30132</strain>
    </source>
</reference>
<sequence>MQKNAPDFSLEGKVTLVTGASRGIGRACALACAAAGSDIVLGVRDVAASAGLVAELEGTGRKILPVELDLPNKAHIAQAVDAALTAFGRIDILVNNVGVAPGNLAELVDEKDLDETLDVNIKGTFLLTQAVGRHMIARNGGRIINISSQAGTVALRGEAIYCMSKAAINHLTRCLAAEWARYDITVNTVSPTFIHTDGTASFLSDADNRNATIGHIPLGRIGETDDVVGAVVFLASPAASLITGANLLVDGGWSVA</sequence>
<evidence type="ECO:0000313" key="4">
    <source>
        <dbReference type="Proteomes" id="UP000277279"/>
    </source>
</evidence>
<proteinExistence type="inferred from homology"/>
<dbReference type="InterPro" id="IPR020904">
    <property type="entry name" value="Sc_DH/Rdtase_CS"/>
</dbReference>
<dbReference type="RefSeq" id="WP_125846767.1">
    <property type="nucleotide sequence ID" value="NZ_JACHXH010000013.1"/>
</dbReference>
<dbReference type="PROSITE" id="PS00061">
    <property type="entry name" value="ADH_SHORT"/>
    <property type="match status" value="1"/>
</dbReference>
<dbReference type="NCBIfam" id="NF005559">
    <property type="entry name" value="PRK07231.1"/>
    <property type="match status" value="1"/>
</dbReference>
<protein>
    <submittedName>
        <fullName evidence="3">Glucose 1-dehydrogenase</fullName>
        <ecNumber evidence="3">1.1.1.47</ecNumber>
    </submittedName>
</protein>
<dbReference type="EMBL" id="RJJT01000013">
    <property type="protein sequence ID" value="RSB75573.1"/>
    <property type="molecule type" value="Genomic_DNA"/>
</dbReference>
<gene>
    <name evidence="3" type="ORF">EFD55_20095</name>
</gene>
<evidence type="ECO:0000313" key="3">
    <source>
        <dbReference type="EMBL" id="RSB75573.1"/>
    </source>
</evidence>
<keyword evidence="2 3" id="KW-0560">Oxidoreductase</keyword>
<dbReference type="PANTHER" id="PTHR42760:SF133">
    <property type="entry name" value="3-OXOACYL-[ACYL-CARRIER-PROTEIN] REDUCTASE"/>
    <property type="match status" value="1"/>
</dbReference>
<comment type="similarity">
    <text evidence="1">Belongs to the short-chain dehydrogenases/reductases (SDR) family.</text>
</comment>
<dbReference type="InterPro" id="IPR002347">
    <property type="entry name" value="SDR_fam"/>
</dbReference>
<dbReference type="PRINTS" id="PR00081">
    <property type="entry name" value="GDHRDH"/>
</dbReference>
<dbReference type="Gene3D" id="3.40.50.720">
    <property type="entry name" value="NAD(P)-binding Rossmann-like Domain"/>
    <property type="match status" value="1"/>
</dbReference>
<dbReference type="GO" id="GO:0047936">
    <property type="term" value="F:glucose 1-dehydrogenase [NAD(P)+] activity"/>
    <property type="evidence" value="ECO:0007669"/>
    <property type="project" value="UniProtKB-EC"/>
</dbReference>
<dbReference type="GO" id="GO:0006633">
    <property type="term" value="P:fatty acid biosynthetic process"/>
    <property type="evidence" value="ECO:0007669"/>
    <property type="project" value="TreeGrafter"/>
</dbReference>
<organism evidence="3 4">
    <name type="scientific">Rhizobium pisi</name>
    <dbReference type="NCBI Taxonomy" id="574561"/>
    <lineage>
        <taxon>Bacteria</taxon>
        <taxon>Pseudomonadati</taxon>
        <taxon>Pseudomonadota</taxon>
        <taxon>Alphaproteobacteria</taxon>
        <taxon>Hyphomicrobiales</taxon>
        <taxon>Rhizobiaceae</taxon>
        <taxon>Rhizobium/Agrobacterium group</taxon>
        <taxon>Rhizobium</taxon>
    </lineage>
</organism>
<dbReference type="OrthoDB" id="286404at2"/>
<dbReference type="InterPro" id="IPR036291">
    <property type="entry name" value="NAD(P)-bd_dom_sf"/>
</dbReference>
<dbReference type="AlphaFoldDB" id="A0A427MWM7"/>
<dbReference type="CDD" id="cd05233">
    <property type="entry name" value="SDR_c"/>
    <property type="match status" value="1"/>
</dbReference>
<accession>A0A427MWM7</accession>
<dbReference type="FunFam" id="3.40.50.720:FF:000084">
    <property type="entry name" value="Short-chain dehydrogenase reductase"/>
    <property type="match status" value="1"/>
</dbReference>
<dbReference type="GO" id="GO:0048038">
    <property type="term" value="F:quinone binding"/>
    <property type="evidence" value="ECO:0007669"/>
    <property type="project" value="TreeGrafter"/>
</dbReference>
<evidence type="ECO:0000256" key="2">
    <source>
        <dbReference type="ARBA" id="ARBA00023002"/>
    </source>
</evidence>
<comment type="caution">
    <text evidence="3">The sequence shown here is derived from an EMBL/GenBank/DDBJ whole genome shotgun (WGS) entry which is preliminary data.</text>
</comment>
<dbReference type="SUPFAM" id="SSF51735">
    <property type="entry name" value="NAD(P)-binding Rossmann-fold domains"/>
    <property type="match status" value="1"/>
</dbReference>